<dbReference type="GO" id="GO:0005524">
    <property type="term" value="F:ATP binding"/>
    <property type="evidence" value="ECO:0007669"/>
    <property type="project" value="UniProtKB-KW"/>
</dbReference>
<gene>
    <name evidence="6" type="ORF">GCM10009750_35840</name>
</gene>
<accession>A0ABN2N3C7</accession>
<evidence type="ECO:0000256" key="3">
    <source>
        <dbReference type="ARBA" id="ARBA00022741"/>
    </source>
</evidence>
<dbReference type="PROSITE" id="PS00211">
    <property type="entry name" value="ABC_TRANSPORTER_1"/>
    <property type="match status" value="1"/>
</dbReference>
<dbReference type="CDD" id="cd03216">
    <property type="entry name" value="ABC_Carb_Monos_I"/>
    <property type="match status" value="1"/>
</dbReference>
<dbReference type="Pfam" id="PF00005">
    <property type="entry name" value="ABC_tran"/>
    <property type="match status" value="2"/>
</dbReference>
<dbReference type="Proteomes" id="UP001501746">
    <property type="component" value="Unassembled WGS sequence"/>
</dbReference>
<dbReference type="CDD" id="cd03215">
    <property type="entry name" value="ABC_Carb_Monos_II"/>
    <property type="match status" value="1"/>
</dbReference>
<keyword evidence="3" id="KW-0547">Nucleotide-binding</keyword>
<dbReference type="SUPFAM" id="SSF52540">
    <property type="entry name" value="P-loop containing nucleoside triphosphate hydrolases"/>
    <property type="match status" value="2"/>
</dbReference>
<dbReference type="InterPro" id="IPR050107">
    <property type="entry name" value="ABC_carbohydrate_import_ATPase"/>
</dbReference>
<dbReference type="InterPro" id="IPR027417">
    <property type="entry name" value="P-loop_NTPase"/>
</dbReference>
<evidence type="ECO:0000313" key="7">
    <source>
        <dbReference type="Proteomes" id="UP001501746"/>
    </source>
</evidence>
<evidence type="ECO:0000313" key="6">
    <source>
        <dbReference type="EMBL" id="GAA1846299.1"/>
    </source>
</evidence>
<dbReference type="EMBL" id="BAAANK010000012">
    <property type="protein sequence ID" value="GAA1846299.1"/>
    <property type="molecule type" value="Genomic_DNA"/>
</dbReference>
<dbReference type="SMART" id="SM00382">
    <property type="entry name" value="AAA"/>
    <property type="match status" value="2"/>
</dbReference>
<dbReference type="PANTHER" id="PTHR43790">
    <property type="entry name" value="CARBOHYDRATE TRANSPORT ATP-BINDING PROTEIN MG119-RELATED"/>
    <property type="match status" value="1"/>
</dbReference>
<keyword evidence="1" id="KW-0813">Transport</keyword>
<dbReference type="InterPro" id="IPR003593">
    <property type="entry name" value="AAA+_ATPase"/>
</dbReference>
<evidence type="ECO:0000259" key="5">
    <source>
        <dbReference type="PROSITE" id="PS50893"/>
    </source>
</evidence>
<dbReference type="InterPro" id="IPR017871">
    <property type="entry name" value="ABC_transporter-like_CS"/>
</dbReference>
<dbReference type="RefSeq" id="WP_212275498.1">
    <property type="nucleotide sequence ID" value="NZ_BAAANK010000012.1"/>
</dbReference>
<name>A0ABN2N3C7_9MICO</name>
<evidence type="ECO:0000256" key="1">
    <source>
        <dbReference type="ARBA" id="ARBA00022448"/>
    </source>
</evidence>
<organism evidence="6 7">
    <name type="scientific">Agromyces salentinus</name>
    <dbReference type="NCBI Taxonomy" id="269421"/>
    <lineage>
        <taxon>Bacteria</taxon>
        <taxon>Bacillati</taxon>
        <taxon>Actinomycetota</taxon>
        <taxon>Actinomycetes</taxon>
        <taxon>Micrococcales</taxon>
        <taxon>Microbacteriaceae</taxon>
        <taxon>Agromyces</taxon>
    </lineage>
</organism>
<evidence type="ECO:0000256" key="4">
    <source>
        <dbReference type="ARBA" id="ARBA00022840"/>
    </source>
</evidence>
<comment type="caution">
    <text evidence="6">The sequence shown here is derived from an EMBL/GenBank/DDBJ whole genome shotgun (WGS) entry which is preliminary data.</text>
</comment>
<keyword evidence="7" id="KW-1185">Reference proteome</keyword>
<proteinExistence type="predicted"/>
<dbReference type="InterPro" id="IPR003439">
    <property type="entry name" value="ABC_transporter-like_ATP-bd"/>
</dbReference>
<protein>
    <submittedName>
        <fullName evidence="6">Sugar ABC transporter ATP-binding protein</fullName>
    </submittedName>
</protein>
<feature type="domain" description="ABC transporter" evidence="5">
    <location>
        <begin position="273"/>
        <end position="519"/>
    </location>
</feature>
<keyword evidence="2" id="KW-0677">Repeat</keyword>
<sequence length="519" mass="56449">MNPDIETVEAEQSPGVPPVLAVRDLRKRFAETTALDGVTFEVRPHEVVGLIGENGAGKSTLLKMLVGLARPDSGTIELRGRRVKMRGIAQAGAAGIGMVFQEQSLIPNLTVAENILLGAEGPAVVGGLYRWRELRRRAQVQLDKIGSEISVDALTESLSFADRQLVEVAKVLATEERTNAEPVVLLDEPTSVLDRDETEVLFAQIERLRTRASVVFVSHRLDEVLRVSDRVYVLRNGRTVAECVPGDVDEATLRKLMIGRDLAGSHYDEERQLPAREAVRLAVRGLTVKGVCDHIDLDLHEGEVVGIAGVQGSGREELCRSLFGALASRSESVTMHGRPLNARSPRAAIASDIGYVPAERRREGMVGSMSVAENITLPHISEVCAGPLLQRRKERALAEEWIERLRIRTPSASAQLGSLSGGNQQKAVLARWLVSDSLRLLILDHPTRGLDVGAKTEVYQLIRDLTADGVSVLLMADSLEELIAMSHRVLVMKDGRVAEIIDAPAGAKPAPLRVLEGMV</sequence>
<evidence type="ECO:0000256" key="2">
    <source>
        <dbReference type="ARBA" id="ARBA00022737"/>
    </source>
</evidence>
<reference evidence="6 7" key="1">
    <citation type="journal article" date="2019" name="Int. J. Syst. Evol. Microbiol.">
        <title>The Global Catalogue of Microorganisms (GCM) 10K type strain sequencing project: providing services to taxonomists for standard genome sequencing and annotation.</title>
        <authorList>
            <consortium name="The Broad Institute Genomics Platform"/>
            <consortium name="The Broad Institute Genome Sequencing Center for Infectious Disease"/>
            <person name="Wu L."/>
            <person name="Ma J."/>
        </authorList>
    </citation>
    <scope>NUCLEOTIDE SEQUENCE [LARGE SCALE GENOMIC DNA]</scope>
    <source>
        <strain evidence="6 7">JCM 14323</strain>
    </source>
</reference>
<keyword evidence="4 6" id="KW-0067">ATP-binding</keyword>
<dbReference type="PROSITE" id="PS50893">
    <property type="entry name" value="ABC_TRANSPORTER_2"/>
    <property type="match status" value="2"/>
</dbReference>
<dbReference type="Gene3D" id="3.40.50.300">
    <property type="entry name" value="P-loop containing nucleotide triphosphate hydrolases"/>
    <property type="match status" value="2"/>
</dbReference>
<feature type="domain" description="ABC transporter" evidence="5">
    <location>
        <begin position="20"/>
        <end position="261"/>
    </location>
</feature>
<dbReference type="PANTHER" id="PTHR43790:SF9">
    <property type="entry name" value="GALACTOFURANOSE TRANSPORTER ATP-BINDING PROTEIN YTFR"/>
    <property type="match status" value="1"/>
</dbReference>